<sequence>MEHWTAKDTLRRFHLPKRVSTDDGKPARFPMPSMETFTRPISALARHRVHQLSDIREVSGSSRTATGGIAFQEWADGSKDRPRTPAYQADNLSHTTSSEYLTPTAFRTSLRHAPSALGSRATSAISLPPRAVPERKSSMSIFSRSLGGAEQPSMREMPTWRIPELDGTSTVVPNRGRADSPVRQSLGRAAQSSELLRPALARTFIRTSPPHEVLDNGSNRHSRIDLSISLPSPLFVGGGTVEGQLTIQVDGGVPRKPKSKPIYISRACVDIIGVEEVSDGRRWVFLSLATELFDKDNPPPHSLVTSRHSQPGPALWWEMKSATSVLPFCVNLPLKLGPPPYSSRQASIRYLLCPSLVVKSGDKRTVIRQIWNVQMLTVHDPEKALASLASPLLATDTLYLAREPAIQTVKVTAGLHRQTWVNGAMIFIDVHIANTTAKTIKKIEVQLEKTTLWYIHAAAGTAEKSASFLRLPKRTDSEIVSCAALRKSPAWGGVPPHSSDVRTIELEAPRGHVTISTGRFFEVRYFVNVVVTLKMFKTVAVQLPITIIPINSLDIPPNSLGQVAASIEAKRAKTVPIPPGGPSHAAFYQGQAFEIPLRRSLERSRQEGSLPTNDLKDLTNDVDRSPRRSEHTHDHWNNGPSNRVSDENTAPNRHCRGSSSHHHLHRHASCYHCHIAPENNTPAQQQGPRLPRLQVSTSGLGFSESEFDIPPDSPPRKVMMSEEERNMIYRQKELEKRHQQGQRRPKRPSGEVRRGELPRVAKDLSGYNNVVADPNAAPKQLEVGNSSPGGTQKLNNGIKLKDLRAPANGPAAARSRSRTNPEGPRYRASIGAKPGRQSSTERYERGRVSVDGPAQVPLPRRLSKEVRPRSSLDQLF</sequence>
<dbReference type="SMART" id="SM01017">
    <property type="entry name" value="Arrestin_C"/>
    <property type="match status" value="1"/>
</dbReference>
<feature type="domain" description="Arrestin C-terminal-like" evidence="2">
    <location>
        <begin position="405"/>
        <end position="550"/>
    </location>
</feature>
<dbReference type="EMBL" id="JAPDRK010000010">
    <property type="protein sequence ID" value="KAJ9608492.1"/>
    <property type="molecule type" value="Genomic_DNA"/>
</dbReference>
<feature type="region of interest" description="Disordered" evidence="1">
    <location>
        <begin position="603"/>
        <end position="660"/>
    </location>
</feature>
<gene>
    <name evidence="3" type="ORF">H2200_007480</name>
</gene>
<feature type="region of interest" description="Disordered" evidence="1">
    <location>
        <begin position="130"/>
        <end position="154"/>
    </location>
</feature>
<evidence type="ECO:0000313" key="4">
    <source>
        <dbReference type="Proteomes" id="UP001172673"/>
    </source>
</evidence>
<dbReference type="InterPro" id="IPR014752">
    <property type="entry name" value="Arrestin-like_C"/>
</dbReference>
<comment type="caution">
    <text evidence="3">The sequence shown here is derived from an EMBL/GenBank/DDBJ whole genome shotgun (WGS) entry which is preliminary data.</text>
</comment>
<dbReference type="Gene3D" id="2.60.40.640">
    <property type="match status" value="1"/>
</dbReference>
<protein>
    <recommendedName>
        <fullName evidence="2">Arrestin C-terminal-like domain-containing protein</fullName>
    </recommendedName>
</protein>
<dbReference type="SUPFAM" id="SSF81296">
    <property type="entry name" value="E set domains"/>
    <property type="match status" value="1"/>
</dbReference>
<evidence type="ECO:0000259" key="2">
    <source>
        <dbReference type="SMART" id="SM01017"/>
    </source>
</evidence>
<feature type="compositionally biased region" description="Basic and acidic residues" evidence="1">
    <location>
        <begin position="748"/>
        <end position="762"/>
    </location>
</feature>
<evidence type="ECO:0000256" key="1">
    <source>
        <dbReference type="SAM" id="MobiDB-lite"/>
    </source>
</evidence>
<feature type="compositionally biased region" description="Polar residues" evidence="1">
    <location>
        <begin position="783"/>
        <end position="795"/>
    </location>
</feature>
<accession>A0AA38X7W2</accession>
<reference evidence="3" key="1">
    <citation type="submission" date="2022-10" db="EMBL/GenBank/DDBJ databases">
        <title>Culturing micro-colonial fungi from biological soil crusts in the Mojave desert and describing Neophaeococcomyces mojavensis, and introducing the new genera and species Taxawa tesnikishii.</title>
        <authorList>
            <person name="Kurbessoian T."/>
            <person name="Stajich J.E."/>
        </authorList>
    </citation>
    <scope>NUCLEOTIDE SEQUENCE</scope>
    <source>
        <strain evidence="3">TK_41</strain>
    </source>
</reference>
<dbReference type="InterPro" id="IPR011022">
    <property type="entry name" value="Arrestin_C-like"/>
</dbReference>
<dbReference type="Pfam" id="PF02752">
    <property type="entry name" value="Arrestin_C"/>
    <property type="match status" value="1"/>
</dbReference>
<proteinExistence type="predicted"/>
<dbReference type="InterPro" id="IPR014756">
    <property type="entry name" value="Ig_E-set"/>
</dbReference>
<feature type="compositionally biased region" description="Polar residues" evidence="1">
    <location>
        <begin position="638"/>
        <end position="651"/>
    </location>
</feature>
<dbReference type="Proteomes" id="UP001172673">
    <property type="component" value="Unassembled WGS sequence"/>
</dbReference>
<organism evidence="3 4">
    <name type="scientific">Cladophialophora chaetospira</name>
    <dbReference type="NCBI Taxonomy" id="386627"/>
    <lineage>
        <taxon>Eukaryota</taxon>
        <taxon>Fungi</taxon>
        <taxon>Dikarya</taxon>
        <taxon>Ascomycota</taxon>
        <taxon>Pezizomycotina</taxon>
        <taxon>Eurotiomycetes</taxon>
        <taxon>Chaetothyriomycetidae</taxon>
        <taxon>Chaetothyriales</taxon>
        <taxon>Herpotrichiellaceae</taxon>
        <taxon>Cladophialophora</taxon>
    </lineage>
</organism>
<feature type="compositionally biased region" description="Basic and acidic residues" evidence="1">
    <location>
        <begin position="719"/>
        <end position="738"/>
    </location>
</feature>
<name>A0AA38X7W2_9EURO</name>
<feature type="compositionally biased region" description="Basic and acidic residues" evidence="1">
    <location>
        <begin position="839"/>
        <end position="848"/>
    </location>
</feature>
<feature type="compositionally biased region" description="Basic and acidic residues" evidence="1">
    <location>
        <begin position="614"/>
        <end position="636"/>
    </location>
</feature>
<evidence type="ECO:0000313" key="3">
    <source>
        <dbReference type="EMBL" id="KAJ9608492.1"/>
    </source>
</evidence>
<feature type="region of interest" description="Disordered" evidence="1">
    <location>
        <begin position="701"/>
        <end position="876"/>
    </location>
</feature>
<dbReference type="AlphaFoldDB" id="A0AA38X7W2"/>
<keyword evidence="4" id="KW-1185">Reference proteome</keyword>